<evidence type="ECO:0000256" key="2">
    <source>
        <dbReference type="SAM" id="Phobius"/>
    </source>
</evidence>
<keyword evidence="2" id="KW-1133">Transmembrane helix</keyword>
<feature type="region of interest" description="Disordered" evidence="1">
    <location>
        <begin position="176"/>
        <end position="206"/>
    </location>
</feature>
<name>A0ABS4X5T3_9MICO</name>
<sequence length="206" mass="22774">MGSDGGGAGIQWADTLVNAGATFFAAVLAAGVAVWLARSERKHARAQRVDDDRKQLRIQAFLRQEKLRWQMRVLVLDELGKLVEATRELEMAASTNDPGRVRFSITAMFNVAYQLRPFDEGAYEKVMALTDSFPEPGLEGRRELILEWASDAEMELSAMHSAFSLSWYASEAGVEIPDEMYEEDDPQATTASDESSAEESDAKSSS</sequence>
<dbReference type="EMBL" id="JAGIOD010000002">
    <property type="protein sequence ID" value="MBP2383825.1"/>
    <property type="molecule type" value="Genomic_DNA"/>
</dbReference>
<dbReference type="Proteomes" id="UP001519290">
    <property type="component" value="Unassembled WGS sequence"/>
</dbReference>
<dbReference type="RefSeq" id="WP_245354613.1">
    <property type="nucleotide sequence ID" value="NZ_BAAAJW010000030.1"/>
</dbReference>
<protein>
    <recommendedName>
        <fullName evidence="5">DUF4760 domain-containing protein</fullName>
    </recommendedName>
</protein>
<proteinExistence type="predicted"/>
<keyword evidence="4" id="KW-1185">Reference proteome</keyword>
<feature type="compositionally biased region" description="Acidic residues" evidence="1">
    <location>
        <begin position="176"/>
        <end position="186"/>
    </location>
</feature>
<keyword evidence="2" id="KW-0472">Membrane</keyword>
<accession>A0ABS4X5T3</accession>
<organism evidence="3 4">
    <name type="scientific">Brachybacterium sacelli</name>
    <dbReference type="NCBI Taxonomy" id="173364"/>
    <lineage>
        <taxon>Bacteria</taxon>
        <taxon>Bacillati</taxon>
        <taxon>Actinomycetota</taxon>
        <taxon>Actinomycetes</taxon>
        <taxon>Micrococcales</taxon>
        <taxon>Dermabacteraceae</taxon>
        <taxon>Brachybacterium</taxon>
    </lineage>
</organism>
<comment type="caution">
    <text evidence="3">The sequence shown here is derived from an EMBL/GenBank/DDBJ whole genome shotgun (WGS) entry which is preliminary data.</text>
</comment>
<evidence type="ECO:0000256" key="1">
    <source>
        <dbReference type="SAM" id="MobiDB-lite"/>
    </source>
</evidence>
<reference evidence="3 4" key="1">
    <citation type="submission" date="2021-03" db="EMBL/GenBank/DDBJ databases">
        <title>Sequencing the genomes of 1000 actinobacteria strains.</title>
        <authorList>
            <person name="Klenk H.-P."/>
        </authorList>
    </citation>
    <scope>NUCLEOTIDE SEQUENCE [LARGE SCALE GENOMIC DNA]</scope>
    <source>
        <strain evidence="3 4">DSM 14566</strain>
    </source>
</reference>
<evidence type="ECO:0000313" key="4">
    <source>
        <dbReference type="Proteomes" id="UP001519290"/>
    </source>
</evidence>
<gene>
    <name evidence="3" type="ORF">JOF43_003814</name>
</gene>
<feature type="transmembrane region" description="Helical" evidence="2">
    <location>
        <begin position="16"/>
        <end position="37"/>
    </location>
</feature>
<evidence type="ECO:0008006" key="5">
    <source>
        <dbReference type="Google" id="ProtNLM"/>
    </source>
</evidence>
<keyword evidence="2" id="KW-0812">Transmembrane</keyword>
<evidence type="ECO:0000313" key="3">
    <source>
        <dbReference type="EMBL" id="MBP2383825.1"/>
    </source>
</evidence>